<sequence>MIQATQPLRAAPRRLLLCLGAAALGLGAFGASPAWAQTAWPSKSVTLLIGFPPGGQTDFAGRVLTNGMQGALGQPVVIDNKAGVNGNIASVELMKAPPDGHKLLVGNGSMTIMPHVYTKLGIVDPQKMTPIGIMLQSPLVLVVPATSPIKTYAQFAEEVKSRAKSGKGIDYGTGGAGSLIHVTMELLRERLGNPAMNHVPYKGSSPAMVDLMAGRLDAMFDATSVVAPFVKSGQLRPLLVTSDKRSPMLPNVPTAAESGIKDFSIISFIGLYGPPGLSPEVVKKANSAMNAALKEPTVVKSIVDRGDEPGGGAPEQLGAMTRDQYKMWGAVVKANNITAD</sequence>
<dbReference type="Gene3D" id="3.40.190.150">
    <property type="entry name" value="Bordetella uptake gene, domain 1"/>
    <property type="match status" value="1"/>
</dbReference>
<protein>
    <submittedName>
        <fullName evidence="3">Tat pathway signal protein</fullName>
    </submittedName>
</protein>
<dbReference type="KEGG" id="vbo:CKY39_10815"/>
<dbReference type="InterPro" id="IPR006311">
    <property type="entry name" value="TAT_signal"/>
</dbReference>
<feature type="signal peptide" evidence="2">
    <location>
        <begin position="1"/>
        <end position="36"/>
    </location>
</feature>
<dbReference type="PROSITE" id="PS51318">
    <property type="entry name" value="TAT"/>
    <property type="match status" value="1"/>
</dbReference>
<accession>A0A250DH30</accession>
<gene>
    <name evidence="3" type="ORF">CKY39_10815</name>
</gene>
<dbReference type="SUPFAM" id="SSF53850">
    <property type="entry name" value="Periplasmic binding protein-like II"/>
    <property type="match status" value="1"/>
</dbReference>
<dbReference type="InterPro" id="IPR005064">
    <property type="entry name" value="BUG"/>
</dbReference>
<dbReference type="Proteomes" id="UP000217154">
    <property type="component" value="Chromosome"/>
</dbReference>
<dbReference type="Pfam" id="PF03401">
    <property type="entry name" value="TctC"/>
    <property type="match status" value="1"/>
</dbReference>
<name>A0A250DH30_9BURK</name>
<comment type="similarity">
    <text evidence="1">Belongs to the UPF0065 (bug) family.</text>
</comment>
<dbReference type="RefSeq" id="WP_095744435.1">
    <property type="nucleotide sequence ID" value="NZ_CP023284.1"/>
</dbReference>
<dbReference type="Gene3D" id="3.40.190.10">
    <property type="entry name" value="Periplasmic binding protein-like II"/>
    <property type="match status" value="1"/>
</dbReference>
<evidence type="ECO:0000313" key="3">
    <source>
        <dbReference type="EMBL" id="ATA53650.1"/>
    </source>
</evidence>
<proteinExistence type="inferred from homology"/>
<organism evidence="3 4">
    <name type="scientific">Variovorax boronicumulans</name>
    <dbReference type="NCBI Taxonomy" id="436515"/>
    <lineage>
        <taxon>Bacteria</taxon>
        <taxon>Pseudomonadati</taxon>
        <taxon>Pseudomonadota</taxon>
        <taxon>Betaproteobacteria</taxon>
        <taxon>Burkholderiales</taxon>
        <taxon>Comamonadaceae</taxon>
        <taxon>Variovorax</taxon>
    </lineage>
</organism>
<evidence type="ECO:0000313" key="4">
    <source>
        <dbReference type="Proteomes" id="UP000217154"/>
    </source>
</evidence>
<keyword evidence="2" id="KW-0732">Signal</keyword>
<feature type="chain" id="PRO_5012038258" evidence="2">
    <location>
        <begin position="37"/>
        <end position="340"/>
    </location>
</feature>
<reference evidence="3 4" key="1">
    <citation type="submission" date="2017-09" db="EMBL/GenBank/DDBJ databases">
        <title>The diverse metabolic capabilities of V. boronicumulans make it an excellent choice for continued studies on novel biodegradation.</title>
        <authorList>
            <person name="Sun S."/>
        </authorList>
    </citation>
    <scope>NUCLEOTIDE SEQUENCE [LARGE SCALE GENOMIC DNA]</scope>
    <source>
        <strain evidence="3 4">J1</strain>
    </source>
</reference>
<dbReference type="PANTHER" id="PTHR42928:SF5">
    <property type="entry name" value="BLR1237 PROTEIN"/>
    <property type="match status" value="1"/>
</dbReference>
<evidence type="ECO:0000256" key="1">
    <source>
        <dbReference type="ARBA" id="ARBA00006987"/>
    </source>
</evidence>
<dbReference type="InterPro" id="IPR042100">
    <property type="entry name" value="Bug_dom1"/>
</dbReference>
<dbReference type="PIRSF" id="PIRSF017082">
    <property type="entry name" value="YflP"/>
    <property type="match status" value="1"/>
</dbReference>
<dbReference type="EMBL" id="CP023284">
    <property type="protein sequence ID" value="ATA53650.1"/>
    <property type="molecule type" value="Genomic_DNA"/>
</dbReference>
<dbReference type="AlphaFoldDB" id="A0A250DH30"/>
<dbReference type="CDD" id="cd07012">
    <property type="entry name" value="PBP2_Bug_TTT"/>
    <property type="match status" value="1"/>
</dbReference>
<evidence type="ECO:0000256" key="2">
    <source>
        <dbReference type="SAM" id="SignalP"/>
    </source>
</evidence>
<dbReference type="PANTHER" id="PTHR42928">
    <property type="entry name" value="TRICARBOXYLATE-BINDING PROTEIN"/>
    <property type="match status" value="1"/>
</dbReference>